<sequence length="473" mass="50432">MSTVDKAALEGAENVKSAKPTSQDILGRRFSIAGQLRFAFPRMLMSLFIMSYAVADGALISRYLGADALAALNLAWPLQGIVSAFGIMLSAGGGSVLARRLGKNAHAAAESALSTVFLGELLLGAVLGLLALLVLEPILTFLGIGPKEMALAIDYQQTALIGTPLLFVSLASQTLFTATGFPKIGLAASIASGLTNVVLDILFMGPLQMGMRGAALATVISWAVAMAAAILFFARKGAPVQLHFPVLELKAFKHAVTSGTAEMVSYLSHSVTLFLFNSALLAHLGLNGVAALTIAGYSTYVFNSVFYGFCEASAPIVGFKYGARDWPELARVFKNSLLIMAGFGVVAYTSAVLFAEPVLAFFVDRDTAVFTLVRENFSIYALSLLLLCPNMFTAYFFTAFGDGKRAGILSFCRTFLFLVLAIEILPEVLGDLGLWLAVPTAELLAFCVCVVFILKNRRRYGYDGKAALRINEA</sequence>
<evidence type="ECO:0000256" key="5">
    <source>
        <dbReference type="ARBA" id="ARBA00022989"/>
    </source>
</evidence>
<feature type="transmembrane region" description="Helical" evidence="7">
    <location>
        <begin position="335"/>
        <end position="359"/>
    </location>
</feature>
<dbReference type="PANTHER" id="PTHR43823">
    <property type="entry name" value="SPORULATION PROTEIN YKVU"/>
    <property type="match status" value="1"/>
</dbReference>
<dbReference type="InterPro" id="IPR048279">
    <property type="entry name" value="MdtK-like"/>
</dbReference>
<evidence type="ECO:0000313" key="8">
    <source>
        <dbReference type="EMBL" id="MBM6704238.1"/>
    </source>
</evidence>
<feature type="transmembrane region" description="Helical" evidence="7">
    <location>
        <begin position="273"/>
        <end position="298"/>
    </location>
</feature>
<evidence type="ECO:0000256" key="3">
    <source>
        <dbReference type="ARBA" id="ARBA00022475"/>
    </source>
</evidence>
<keyword evidence="3" id="KW-1003">Cell membrane</keyword>
<feature type="transmembrane region" description="Helical" evidence="7">
    <location>
        <begin position="407"/>
        <end position="426"/>
    </location>
</feature>
<evidence type="ECO:0000256" key="2">
    <source>
        <dbReference type="ARBA" id="ARBA00022448"/>
    </source>
</evidence>
<evidence type="ECO:0000256" key="6">
    <source>
        <dbReference type="ARBA" id="ARBA00023136"/>
    </source>
</evidence>
<comment type="caution">
    <text evidence="8">The sequence shown here is derived from an EMBL/GenBank/DDBJ whole genome shotgun (WGS) entry which is preliminary data.</text>
</comment>
<comment type="subcellular location">
    <subcellularLocation>
        <location evidence="1">Cell inner membrane</location>
        <topology evidence="1">Multi-pass membrane protein</topology>
    </subcellularLocation>
</comment>
<feature type="transmembrane region" description="Helical" evidence="7">
    <location>
        <begin position="304"/>
        <end position="323"/>
    </location>
</feature>
<gene>
    <name evidence="8" type="ORF">H6A60_07045</name>
</gene>
<feature type="transmembrane region" description="Helical" evidence="7">
    <location>
        <begin position="44"/>
        <end position="64"/>
    </location>
</feature>
<keyword evidence="5 7" id="KW-1133">Transmembrane helix</keyword>
<feature type="transmembrane region" description="Helical" evidence="7">
    <location>
        <begin position="379"/>
        <end position="400"/>
    </location>
</feature>
<dbReference type="InterPro" id="IPR002528">
    <property type="entry name" value="MATE_fam"/>
</dbReference>
<protein>
    <submittedName>
        <fullName evidence="8">Polysaccharide biosynthesis C-terminal domain-containing protein</fullName>
    </submittedName>
</protein>
<dbReference type="Proteomes" id="UP000715095">
    <property type="component" value="Unassembled WGS sequence"/>
</dbReference>
<keyword evidence="4 7" id="KW-0812">Transmembrane</keyword>
<evidence type="ECO:0000256" key="1">
    <source>
        <dbReference type="ARBA" id="ARBA00004429"/>
    </source>
</evidence>
<feature type="transmembrane region" description="Helical" evidence="7">
    <location>
        <begin position="111"/>
        <end position="135"/>
    </location>
</feature>
<dbReference type="EMBL" id="JACJJC010000009">
    <property type="protein sequence ID" value="MBM6704238.1"/>
    <property type="molecule type" value="Genomic_DNA"/>
</dbReference>
<evidence type="ECO:0000256" key="7">
    <source>
        <dbReference type="SAM" id="Phobius"/>
    </source>
</evidence>
<keyword evidence="9" id="KW-1185">Reference proteome</keyword>
<organism evidence="8 9">
    <name type="scientific">Sutterella massiliensis</name>
    <dbReference type="NCBI Taxonomy" id="1816689"/>
    <lineage>
        <taxon>Bacteria</taxon>
        <taxon>Pseudomonadati</taxon>
        <taxon>Pseudomonadota</taxon>
        <taxon>Betaproteobacteria</taxon>
        <taxon>Burkholderiales</taxon>
        <taxon>Sutterellaceae</taxon>
        <taxon>Sutterella</taxon>
    </lineage>
</organism>
<dbReference type="PIRSF" id="PIRSF006603">
    <property type="entry name" value="DinF"/>
    <property type="match status" value="1"/>
</dbReference>
<feature type="transmembrane region" description="Helical" evidence="7">
    <location>
        <begin position="155"/>
        <end position="172"/>
    </location>
</feature>
<keyword evidence="2" id="KW-0813">Transport</keyword>
<reference evidence="8 9" key="1">
    <citation type="journal article" date="2021" name="Sci. Rep.">
        <title>The distribution of antibiotic resistance genes in chicken gut microbiota commensals.</title>
        <authorList>
            <person name="Juricova H."/>
            <person name="Matiasovicova J."/>
            <person name="Kubasova T."/>
            <person name="Cejkova D."/>
            <person name="Rychlik I."/>
        </authorList>
    </citation>
    <scope>NUCLEOTIDE SEQUENCE [LARGE SCALE GENOMIC DNA]</scope>
    <source>
        <strain evidence="8 9">An829</strain>
    </source>
</reference>
<dbReference type="PANTHER" id="PTHR43823:SF3">
    <property type="entry name" value="MULTIDRUG EXPORT PROTEIN MEPA"/>
    <property type="match status" value="1"/>
</dbReference>
<keyword evidence="6 7" id="KW-0472">Membrane</keyword>
<evidence type="ECO:0000313" key="9">
    <source>
        <dbReference type="Proteomes" id="UP000715095"/>
    </source>
</evidence>
<dbReference type="RefSeq" id="WP_205102744.1">
    <property type="nucleotide sequence ID" value="NZ_JACJJC010000009.1"/>
</dbReference>
<feature type="transmembrane region" description="Helical" evidence="7">
    <location>
        <begin position="76"/>
        <end position="99"/>
    </location>
</feature>
<accession>A0ABS2DSC9</accession>
<name>A0ABS2DSC9_9BURK</name>
<proteinExistence type="predicted"/>
<dbReference type="Pfam" id="PF01554">
    <property type="entry name" value="MatE"/>
    <property type="match status" value="2"/>
</dbReference>
<feature type="transmembrane region" description="Helical" evidence="7">
    <location>
        <begin position="184"/>
        <end position="207"/>
    </location>
</feature>
<feature type="transmembrane region" description="Helical" evidence="7">
    <location>
        <begin position="432"/>
        <end position="454"/>
    </location>
</feature>
<feature type="transmembrane region" description="Helical" evidence="7">
    <location>
        <begin position="213"/>
        <end position="234"/>
    </location>
</feature>
<evidence type="ECO:0000256" key="4">
    <source>
        <dbReference type="ARBA" id="ARBA00022692"/>
    </source>
</evidence>
<dbReference type="InterPro" id="IPR051327">
    <property type="entry name" value="MATE_MepA_subfamily"/>
</dbReference>